<dbReference type="InterPro" id="IPR011333">
    <property type="entry name" value="SKP1/BTB/POZ_sf"/>
</dbReference>
<feature type="domain" description="BTB" evidence="3">
    <location>
        <begin position="24"/>
        <end position="92"/>
    </location>
</feature>
<organism evidence="4 5">
    <name type="scientific">Oikopleura dioica</name>
    <name type="common">Tunicate</name>
    <dbReference type="NCBI Taxonomy" id="34765"/>
    <lineage>
        <taxon>Eukaryota</taxon>
        <taxon>Metazoa</taxon>
        <taxon>Chordata</taxon>
        <taxon>Tunicata</taxon>
        <taxon>Appendicularia</taxon>
        <taxon>Copelata</taxon>
        <taxon>Oikopleuridae</taxon>
        <taxon>Oikopleura</taxon>
    </lineage>
</organism>
<dbReference type="InterPro" id="IPR006652">
    <property type="entry name" value="Kelch_1"/>
</dbReference>
<dbReference type="InterPro" id="IPR000210">
    <property type="entry name" value="BTB/POZ_dom"/>
</dbReference>
<evidence type="ECO:0000313" key="4">
    <source>
        <dbReference type="EMBL" id="CAG5099339.1"/>
    </source>
</evidence>
<gene>
    <name evidence="4" type="ORF">OKIOD_LOCUS8018</name>
</gene>
<keyword evidence="2" id="KW-0677">Repeat</keyword>
<dbReference type="Gene3D" id="3.30.710.10">
    <property type="entry name" value="Potassium Channel Kv1.1, Chain A"/>
    <property type="match status" value="1"/>
</dbReference>
<dbReference type="SMART" id="SM00612">
    <property type="entry name" value="Kelch"/>
    <property type="match status" value="4"/>
</dbReference>
<keyword evidence="1" id="KW-0880">Kelch repeat</keyword>
<dbReference type="SUPFAM" id="SSF117281">
    <property type="entry name" value="Kelch motif"/>
    <property type="match status" value="2"/>
</dbReference>
<dbReference type="Pfam" id="PF00651">
    <property type="entry name" value="BTB"/>
    <property type="match status" value="1"/>
</dbReference>
<dbReference type="SMART" id="SM00225">
    <property type="entry name" value="BTB"/>
    <property type="match status" value="1"/>
</dbReference>
<dbReference type="PROSITE" id="PS50097">
    <property type="entry name" value="BTB"/>
    <property type="match status" value="1"/>
</dbReference>
<dbReference type="SMART" id="SM00875">
    <property type="entry name" value="BACK"/>
    <property type="match status" value="1"/>
</dbReference>
<dbReference type="EMBL" id="OU015569">
    <property type="protein sequence ID" value="CAG5099339.1"/>
    <property type="molecule type" value="Genomic_DNA"/>
</dbReference>
<evidence type="ECO:0000313" key="5">
    <source>
        <dbReference type="Proteomes" id="UP001158576"/>
    </source>
</evidence>
<dbReference type="Pfam" id="PF07707">
    <property type="entry name" value="BACK"/>
    <property type="match status" value="1"/>
</dbReference>
<evidence type="ECO:0000259" key="3">
    <source>
        <dbReference type="PROSITE" id="PS50097"/>
    </source>
</evidence>
<dbReference type="Gene3D" id="1.25.40.420">
    <property type="match status" value="1"/>
</dbReference>
<protein>
    <submittedName>
        <fullName evidence="4">Oidioi.mRNA.OKI2018_I69.XSR.g16460.t1.cds</fullName>
    </submittedName>
</protein>
<dbReference type="Proteomes" id="UP001158576">
    <property type="component" value="Chromosome XSR"/>
</dbReference>
<sequence>MLDERYSPKLLLGLEDLWRNEIFVDTTLEFGDEEIKVHRAVLAAASDYFKSMFAGALKESWSHEKIRINEVDSKSFKSLIEYAYTGKVDVNQQNVLILLKTADLLQFDSVRRLCSEFLVTELSPSNCLDMSNLAQSIGMWDLLEKSRLYLLENVGQVAKSIPSFFKLPLEDFEQILNSEHLLVPKEETVLELILSWIQYDAEKRMPFLDRLIHLVKLPFVRRFYLMQISSIPLMSGKVCANYISEARDFQAKKINRSDFAYDHRFKPRPSTGIFEIYVRIGGTNADLDELSVVEGYNPISNHWRRLSEPLGEPLRGGYSVCALGTDLYISGGRSSDGLVTNRCYRFQPQIDSWSLINGMIQDREYHCSASLGGKLYCVSGDSGAEVFDPESSAWKAVKALPTKCENLQAIGSKGRLFVVASPLNEDGEGGNISLYVYNPDEDEWNSCELEPPEPWSVCPMMTSLNGILYFLATANTFFPSTISDPFLLIPIVSQLKGDDSKNLQSYDPLSKSWSLLANSSQVHLGGSVTVLGGKITISGGYASESGLTDLIEQYDTQTDSWSEYARLKEPTFWHGSVSVFRLIKAPMSPDYQSDFLQRS</sequence>
<evidence type="ECO:0000256" key="2">
    <source>
        <dbReference type="ARBA" id="ARBA00022737"/>
    </source>
</evidence>
<dbReference type="Gene3D" id="2.120.10.80">
    <property type="entry name" value="Kelch-type beta propeller"/>
    <property type="match status" value="2"/>
</dbReference>
<reference evidence="4 5" key="1">
    <citation type="submission" date="2021-04" db="EMBL/GenBank/DDBJ databases">
        <authorList>
            <person name="Bliznina A."/>
        </authorList>
    </citation>
    <scope>NUCLEOTIDE SEQUENCE [LARGE SCALE GENOMIC DNA]</scope>
</reference>
<name>A0ABN7SK50_OIKDI</name>
<dbReference type="Pfam" id="PF01344">
    <property type="entry name" value="Kelch_1"/>
    <property type="match status" value="2"/>
</dbReference>
<proteinExistence type="predicted"/>
<keyword evidence="5" id="KW-1185">Reference proteome</keyword>
<dbReference type="InterPro" id="IPR015915">
    <property type="entry name" value="Kelch-typ_b-propeller"/>
</dbReference>
<accession>A0ABN7SK50</accession>
<dbReference type="InterPro" id="IPR011705">
    <property type="entry name" value="BACK"/>
</dbReference>
<dbReference type="PANTHER" id="PTHR45632">
    <property type="entry name" value="LD33804P"/>
    <property type="match status" value="1"/>
</dbReference>
<evidence type="ECO:0000256" key="1">
    <source>
        <dbReference type="ARBA" id="ARBA00022441"/>
    </source>
</evidence>
<dbReference type="SUPFAM" id="SSF54695">
    <property type="entry name" value="POZ domain"/>
    <property type="match status" value="1"/>
</dbReference>